<name>A0ACC6L290_9SPHI</name>
<comment type="caution">
    <text evidence="1">The sequence shown here is derived from an EMBL/GenBank/DDBJ whole genome shotgun (WGS) entry which is preliminary data.</text>
</comment>
<dbReference type="Proteomes" id="UP001246858">
    <property type="component" value="Unassembled WGS sequence"/>
</dbReference>
<organism evidence="1 2">
    <name type="scientific">Pedobacter africanus</name>
    <dbReference type="NCBI Taxonomy" id="151894"/>
    <lineage>
        <taxon>Bacteria</taxon>
        <taxon>Pseudomonadati</taxon>
        <taxon>Bacteroidota</taxon>
        <taxon>Sphingobacteriia</taxon>
        <taxon>Sphingobacteriales</taxon>
        <taxon>Sphingobacteriaceae</taxon>
        <taxon>Pedobacter</taxon>
    </lineage>
</organism>
<protein>
    <submittedName>
        <fullName evidence="1">Ubiquinone/menaquinone biosynthesis C-methylase UbiE</fullName>
    </submittedName>
</protein>
<reference evidence="1" key="1">
    <citation type="submission" date="2023-07" db="EMBL/GenBank/DDBJ databases">
        <title>Sorghum-associated microbial communities from plants grown in Nebraska, USA.</title>
        <authorList>
            <person name="Schachtman D."/>
        </authorList>
    </citation>
    <scope>NUCLEOTIDE SEQUENCE</scope>
    <source>
        <strain evidence="1">2697</strain>
    </source>
</reference>
<accession>A0ACC6L290</accession>
<keyword evidence="1" id="KW-0830">Ubiquinone</keyword>
<evidence type="ECO:0000313" key="2">
    <source>
        <dbReference type="Proteomes" id="UP001246858"/>
    </source>
</evidence>
<dbReference type="EMBL" id="JAVDTF010000004">
    <property type="protein sequence ID" value="MDR6785601.1"/>
    <property type="molecule type" value="Genomic_DNA"/>
</dbReference>
<proteinExistence type="predicted"/>
<gene>
    <name evidence="1" type="ORF">J2X78_004186</name>
</gene>
<evidence type="ECO:0000313" key="1">
    <source>
        <dbReference type="EMBL" id="MDR6785601.1"/>
    </source>
</evidence>
<keyword evidence="2" id="KW-1185">Reference proteome</keyword>
<sequence>MKEPLSEEVLMHIASQLSKPEGADGLITAERMAHTNHNMTLAAIEALALTEGDTVLEIGPGNGSHVSQLMSKALGLRYYGADISDTMVAEAANINKELLDTGKVSFEITEADKLNFSDSFFDKIFTVNTLYFWEEPILYAQEVLRVLKPGGIFCMAIATEEFMKQLPFTKYRFKLYDAAAAENLLVGAGFSMLNISAQKDLTSSHTGELVNRDIIVITATKH</sequence>